<dbReference type="GO" id="GO:0016036">
    <property type="term" value="P:cellular response to phosphate starvation"/>
    <property type="evidence" value="ECO:0007669"/>
    <property type="project" value="TreeGrafter"/>
</dbReference>
<dbReference type="Gene3D" id="3.30.565.10">
    <property type="entry name" value="Histidine kinase-like ATPase, C-terminal domain"/>
    <property type="match status" value="1"/>
</dbReference>
<reference evidence="8 9" key="1">
    <citation type="journal article" date="2018" name="Syst. Appl. Microbiol.">
        <title>Flavobacterium circumlabens sp. nov. and Flavobacterium cupreum sp. nov., two psychrotrophic species isolated from Antarctic environmental samples.</title>
        <authorList>
            <person name="Kralova S."/>
            <person name="Busse H.J."/>
            <person name="Svec P."/>
            <person name="Maslanova I."/>
            <person name="Stankova E."/>
            <person name="Bartak M."/>
            <person name="Sedlacek I."/>
        </authorList>
    </citation>
    <scope>NUCLEOTIDE SEQUENCE [LARGE SCALE GENOMIC DNA]</scope>
    <source>
        <strain evidence="8 9">CCM 8828</strain>
    </source>
</reference>
<dbReference type="RefSeq" id="WP_134092467.1">
    <property type="nucleotide sequence ID" value="NZ_QWDN01000679.1"/>
</dbReference>
<evidence type="ECO:0000256" key="1">
    <source>
        <dbReference type="ARBA" id="ARBA00000085"/>
    </source>
</evidence>
<evidence type="ECO:0000256" key="3">
    <source>
        <dbReference type="ARBA" id="ARBA00022553"/>
    </source>
</evidence>
<dbReference type="EC" id="2.7.13.3" evidence="2"/>
<dbReference type="AlphaFoldDB" id="A0A4Y7U405"/>
<dbReference type="GO" id="GO:0000155">
    <property type="term" value="F:phosphorelay sensor kinase activity"/>
    <property type="evidence" value="ECO:0007669"/>
    <property type="project" value="TreeGrafter"/>
</dbReference>
<evidence type="ECO:0000256" key="2">
    <source>
        <dbReference type="ARBA" id="ARBA00012438"/>
    </source>
</evidence>
<dbReference type="InterPro" id="IPR005467">
    <property type="entry name" value="His_kinase_dom"/>
</dbReference>
<dbReference type="Pfam" id="PF02518">
    <property type="entry name" value="HATPase_c"/>
    <property type="match status" value="1"/>
</dbReference>
<proteinExistence type="predicted"/>
<evidence type="ECO:0000313" key="8">
    <source>
        <dbReference type="EMBL" id="TEB40994.1"/>
    </source>
</evidence>
<dbReference type="GO" id="GO:0005886">
    <property type="term" value="C:plasma membrane"/>
    <property type="evidence" value="ECO:0007669"/>
    <property type="project" value="TreeGrafter"/>
</dbReference>
<accession>A0A4Y7U405</accession>
<dbReference type="InterPro" id="IPR050351">
    <property type="entry name" value="BphY/WalK/GraS-like"/>
</dbReference>
<dbReference type="PANTHER" id="PTHR45453">
    <property type="entry name" value="PHOSPHATE REGULON SENSOR PROTEIN PHOR"/>
    <property type="match status" value="1"/>
</dbReference>
<gene>
    <name evidence="8" type="ORF">D0809_27780</name>
</gene>
<keyword evidence="5 8" id="KW-0418">Kinase</keyword>
<dbReference type="SUPFAM" id="SSF55874">
    <property type="entry name" value="ATPase domain of HSP90 chaperone/DNA topoisomerase II/histidine kinase"/>
    <property type="match status" value="1"/>
</dbReference>
<dbReference type="EMBL" id="QWDN01000679">
    <property type="protein sequence ID" value="TEB40994.1"/>
    <property type="molecule type" value="Genomic_DNA"/>
</dbReference>
<organism evidence="8 9">
    <name type="scientific">Flavobacterium circumlabens</name>
    <dbReference type="NCBI Taxonomy" id="2133765"/>
    <lineage>
        <taxon>Bacteria</taxon>
        <taxon>Pseudomonadati</taxon>
        <taxon>Bacteroidota</taxon>
        <taxon>Flavobacteriia</taxon>
        <taxon>Flavobacteriales</taxon>
        <taxon>Flavobacteriaceae</taxon>
        <taxon>Flavobacterium</taxon>
    </lineage>
</organism>
<keyword evidence="3" id="KW-0597">Phosphoprotein</keyword>
<evidence type="ECO:0000256" key="5">
    <source>
        <dbReference type="ARBA" id="ARBA00022777"/>
    </source>
</evidence>
<comment type="caution">
    <text evidence="8">The sequence shown here is derived from an EMBL/GenBank/DDBJ whole genome shotgun (WGS) entry which is preliminary data.</text>
</comment>
<evidence type="ECO:0000313" key="9">
    <source>
        <dbReference type="Proteomes" id="UP000298340"/>
    </source>
</evidence>
<dbReference type="PRINTS" id="PR00344">
    <property type="entry name" value="BCTRLSENSOR"/>
</dbReference>
<keyword evidence="6" id="KW-0902">Two-component regulatory system</keyword>
<dbReference type="InterPro" id="IPR036890">
    <property type="entry name" value="HATPase_C_sf"/>
</dbReference>
<dbReference type="Proteomes" id="UP000298340">
    <property type="component" value="Unassembled WGS sequence"/>
</dbReference>
<dbReference type="InterPro" id="IPR003594">
    <property type="entry name" value="HATPase_dom"/>
</dbReference>
<comment type="catalytic activity">
    <reaction evidence="1">
        <text>ATP + protein L-histidine = ADP + protein N-phospho-L-histidine.</text>
        <dbReference type="EC" id="2.7.13.3"/>
    </reaction>
</comment>
<keyword evidence="4" id="KW-0808">Transferase</keyword>
<evidence type="ECO:0000256" key="6">
    <source>
        <dbReference type="ARBA" id="ARBA00023012"/>
    </source>
</evidence>
<dbReference type="SMART" id="SM00387">
    <property type="entry name" value="HATPase_c"/>
    <property type="match status" value="1"/>
</dbReference>
<sequence length="96" mass="10465">NAIKYNTPKGKITITDGFSDKHYFISIADSGIGMDPSQIGKIFSRFTRINSDQDGQGLGLTIADSIANFHHIEIKVTSVISEGTTFTLLFPETAKN</sequence>
<dbReference type="PROSITE" id="PS50109">
    <property type="entry name" value="HIS_KIN"/>
    <property type="match status" value="1"/>
</dbReference>
<name>A0A4Y7U405_9FLAO</name>
<feature type="domain" description="Histidine kinase" evidence="7">
    <location>
        <begin position="1"/>
        <end position="94"/>
    </location>
</feature>
<evidence type="ECO:0000259" key="7">
    <source>
        <dbReference type="PROSITE" id="PS50109"/>
    </source>
</evidence>
<protein>
    <recommendedName>
        <fullName evidence="2">histidine kinase</fullName>
        <ecNumber evidence="2">2.7.13.3</ecNumber>
    </recommendedName>
</protein>
<feature type="non-terminal residue" evidence="8">
    <location>
        <position position="1"/>
    </location>
</feature>
<dbReference type="PANTHER" id="PTHR45453:SF1">
    <property type="entry name" value="PHOSPHATE REGULON SENSOR PROTEIN PHOR"/>
    <property type="match status" value="1"/>
</dbReference>
<dbReference type="InterPro" id="IPR004358">
    <property type="entry name" value="Sig_transdc_His_kin-like_C"/>
</dbReference>
<evidence type="ECO:0000256" key="4">
    <source>
        <dbReference type="ARBA" id="ARBA00022679"/>
    </source>
</evidence>
<dbReference type="GO" id="GO:0004721">
    <property type="term" value="F:phosphoprotein phosphatase activity"/>
    <property type="evidence" value="ECO:0007669"/>
    <property type="project" value="TreeGrafter"/>
</dbReference>